<evidence type="ECO:0000256" key="1">
    <source>
        <dbReference type="SAM" id="MobiDB-lite"/>
    </source>
</evidence>
<accession>A0A4C1ULI3</accession>
<name>A0A4C1ULI3_EUMVA</name>
<sequence length="237" mass="26408">MFCLQIARSDVEDSGALDAEIDDQLTRARFLKRASLESGSPILSRFRKSLTTLRSSRRVNKVVYRPSSLLINRADESYSERRFVERRALIKRLVLSRRRGRKQTGTQTGRGPARAHPAAPQHRRHTPPSHNTARTTAVKLLDTLRVCSSVKIVYPVSASLTNNVVSHAVTALIIPVIRLQVISLRSLFVFLPNRPTRTSNSSGLRVPVGGDDHLASDGSQARSRHETIKKSLMTEAN</sequence>
<dbReference type="AlphaFoldDB" id="A0A4C1ULI3"/>
<feature type="compositionally biased region" description="Low complexity" evidence="1">
    <location>
        <begin position="103"/>
        <end position="120"/>
    </location>
</feature>
<evidence type="ECO:0000313" key="3">
    <source>
        <dbReference type="Proteomes" id="UP000299102"/>
    </source>
</evidence>
<reference evidence="2 3" key="1">
    <citation type="journal article" date="2019" name="Commun. Biol.">
        <title>The bagworm genome reveals a unique fibroin gene that provides high tensile strength.</title>
        <authorList>
            <person name="Kono N."/>
            <person name="Nakamura H."/>
            <person name="Ohtoshi R."/>
            <person name="Tomita M."/>
            <person name="Numata K."/>
            <person name="Arakawa K."/>
        </authorList>
    </citation>
    <scope>NUCLEOTIDE SEQUENCE [LARGE SCALE GENOMIC DNA]</scope>
</reference>
<keyword evidence="3" id="KW-1185">Reference proteome</keyword>
<comment type="caution">
    <text evidence="2">The sequence shown here is derived from an EMBL/GenBank/DDBJ whole genome shotgun (WGS) entry which is preliminary data.</text>
</comment>
<feature type="region of interest" description="Disordered" evidence="1">
    <location>
        <begin position="98"/>
        <end position="133"/>
    </location>
</feature>
<proteinExistence type="predicted"/>
<gene>
    <name evidence="2" type="ORF">EVAR_95743_1</name>
</gene>
<organism evidence="2 3">
    <name type="scientific">Eumeta variegata</name>
    <name type="common">Bagworm moth</name>
    <name type="synonym">Eumeta japonica</name>
    <dbReference type="NCBI Taxonomy" id="151549"/>
    <lineage>
        <taxon>Eukaryota</taxon>
        <taxon>Metazoa</taxon>
        <taxon>Ecdysozoa</taxon>
        <taxon>Arthropoda</taxon>
        <taxon>Hexapoda</taxon>
        <taxon>Insecta</taxon>
        <taxon>Pterygota</taxon>
        <taxon>Neoptera</taxon>
        <taxon>Endopterygota</taxon>
        <taxon>Lepidoptera</taxon>
        <taxon>Glossata</taxon>
        <taxon>Ditrysia</taxon>
        <taxon>Tineoidea</taxon>
        <taxon>Psychidae</taxon>
        <taxon>Oiketicinae</taxon>
        <taxon>Eumeta</taxon>
    </lineage>
</organism>
<dbReference type="Proteomes" id="UP000299102">
    <property type="component" value="Unassembled WGS sequence"/>
</dbReference>
<evidence type="ECO:0000313" key="2">
    <source>
        <dbReference type="EMBL" id="GBP26957.1"/>
    </source>
</evidence>
<feature type="region of interest" description="Disordered" evidence="1">
    <location>
        <begin position="197"/>
        <end position="237"/>
    </location>
</feature>
<dbReference type="EMBL" id="BGZK01000187">
    <property type="protein sequence ID" value="GBP26957.1"/>
    <property type="molecule type" value="Genomic_DNA"/>
</dbReference>
<protein>
    <submittedName>
        <fullName evidence="2">Uncharacterized protein</fullName>
    </submittedName>
</protein>